<evidence type="ECO:0000256" key="10">
    <source>
        <dbReference type="ARBA" id="ARBA00023004"/>
    </source>
</evidence>
<dbReference type="Proteomes" id="UP000245474">
    <property type="component" value="Unassembled WGS sequence"/>
</dbReference>
<evidence type="ECO:0000256" key="11">
    <source>
        <dbReference type="ARBA" id="ARBA00023014"/>
    </source>
</evidence>
<dbReference type="SUPFAM" id="SSF48150">
    <property type="entry name" value="DNA-glycosylase"/>
    <property type="match status" value="1"/>
</dbReference>
<dbReference type="NCBIfam" id="NF008132">
    <property type="entry name" value="PRK10880.1"/>
    <property type="match status" value="1"/>
</dbReference>
<feature type="domain" description="HhH-GPD" evidence="15">
    <location>
        <begin position="50"/>
        <end position="201"/>
    </location>
</feature>
<dbReference type="InterPro" id="IPR011257">
    <property type="entry name" value="DNA_glycosylase"/>
</dbReference>
<evidence type="ECO:0000256" key="5">
    <source>
        <dbReference type="ARBA" id="ARBA00022023"/>
    </source>
</evidence>
<evidence type="ECO:0000256" key="7">
    <source>
        <dbReference type="ARBA" id="ARBA00022723"/>
    </source>
</evidence>
<dbReference type="PANTHER" id="PTHR42944:SF1">
    <property type="entry name" value="ADENINE DNA GLYCOSYLASE"/>
    <property type="match status" value="1"/>
</dbReference>
<gene>
    <name evidence="16" type="ORF">DEM34_18760</name>
</gene>
<comment type="catalytic activity">
    <reaction evidence="1 14">
        <text>Hydrolyzes free adenine bases from 7,8-dihydro-8-oxoguanine:adenine mismatched double-stranded DNA, leaving an apurinic site.</text>
        <dbReference type="EC" id="3.2.2.31"/>
    </reaction>
</comment>
<dbReference type="Gene3D" id="1.10.1670.10">
    <property type="entry name" value="Helix-hairpin-Helix base-excision DNA repair enzymes (C-terminal)"/>
    <property type="match status" value="1"/>
</dbReference>
<dbReference type="GO" id="GO:0006284">
    <property type="term" value="P:base-excision repair"/>
    <property type="evidence" value="ECO:0007669"/>
    <property type="project" value="UniProtKB-UniRule"/>
</dbReference>
<keyword evidence="17" id="KW-1185">Reference proteome</keyword>
<dbReference type="Pfam" id="PF14815">
    <property type="entry name" value="NUDIX_4"/>
    <property type="match status" value="1"/>
</dbReference>
<keyword evidence="7" id="KW-0479">Metal-binding</keyword>
<dbReference type="GO" id="GO:0034039">
    <property type="term" value="F:8-oxo-7,8-dihydroguanine DNA N-glycosylase activity"/>
    <property type="evidence" value="ECO:0007669"/>
    <property type="project" value="TreeGrafter"/>
</dbReference>
<dbReference type="Pfam" id="PF00633">
    <property type="entry name" value="HHH"/>
    <property type="match status" value="1"/>
</dbReference>
<dbReference type="InterPro" id="IPR004036">
    <property type="entry name" value="Endonuclease-III-like_CS2"/>
</dbReference>
<dbReference type="Gene3D" id="1.10.340.30">
    <property type="entry name" value="Hypothetical protein, domain 2"/>
    <property type="match status" value="1"/>
</dbReference>
<evidence type="ECO:0000256" key="6">
    <source>
        <dbReference type="ARBA" id="ARBA00022485"/>
    </source>
</evidence>
<evidence type="ECO:0000313" key="17">
    <source>
        <dbReference type="Proteomes" id="UP000245474"/>
    </source>
</evidence>
<dbReference type="InterPro" id="IPR015797">
    <property type="entry name" value="NUDIX_hydrolase-like_dom_sf"/>
</dbReference>
<dbReference type="FunFam" id="1.10.340.30:FF:000002">
    <property type="entry name" value="Adenine DNA glycosylase"/>
    <property type="match status" value="1"/>
</dbReference>
<dbReference type="InterPro" id="IPR005760">
    <property type="entry name" value="A/G_AdeGlyc_MutY"/>
</dbReference>
<evidence type="ECO:0000313" key="16">
    <source>
        <dbReference type="EMBL" id="PWG60993.1"/>
    </source>
</evidence>
<reference evidence="16 17" key="1">
    <citation type="submission" date="2018-05" db="EMBL/GenBank/DDBJ databases">
        <title>Spiribacter halobius sp. nov., a moderately halophilic bacterium isolated from marine solar saltern.</title>
        <authorList>
            <person name="Zheng W.-S."/>
            <person name="Lu D.-C."/>
            <person name="Du Z.-J."/>
        </authorList>
    </citation>
    <scope>NUCLEOTIDE SEQUENCE [LARGE SCALE GENOMIC DNA]</scope>
    <source>
        <strain evidence="16 17">E85</strain>
    </source>
</reference>
<evidence type="ECO:0000256" key="1">
    <source>
        <dbReference type="ARBA" id="ARBA00000843"/>
    </source>
</evidence>
<comment type="caution">
    <text evidence="16">The sequence shown here is derived from an EMBL/GenBank/DDBJ whole genome shotgun (WGS) entry which is preliminary data.</text>
</comment>
<keyword evidence="8 14" id="KW-0227">DNA damage</keyword>
<dbReference type="CDD" id="cd00056">
    <property type="entry name" value="ENDO3c"/>
    <property type="match status" value="1"/>
</dbReference>
<evidence type="ECO:0000256" key="12">
    <source>
        <dbReference type="ARBA" id="ARBA00023204"/>
    </source>
</evidence>
<name>A0A2U2MVW2_9GAMM</name>
<keyword evidence="9" id="KW-0378">Hydrolase</keyword>
<keyword evidence="13 14" id="KW-0326">Glycosidase</keyword>
<dbReference type="GO" id="GO:0000701">
    <property type="term" value="F:purine-specific mismatch base pair DNA N-glycosylase activity"/>
    <property type="evidence" value="ECO:0007669"/>
    <property type="project" value="UniProtKB-EC"/>
</dbReference>
<dbReference type="SUPFAM" id="SSF55811">
    <property type="entry name" value="Nudix"/>
    <property type="match status" value="1"/>
</dbReference>
<protein>
    <recommendedName>
        <fullName evidence="5 14">Adenine DNA glycosylase</fullName>
        <ecNumber evidence="4 14">3.2.2.31</ecNumber>
    </recommendedName>
</protein>
<dbReference type="GO" id="GO:0006298">
    <property type="term" value="P:mismatch repair"/>
    <property type="evidence" value="ECO:0007669"/>
    <property type="project" value="TreeGrafter"/>
</dbReference>
<accession>A0A2U2MVW2</accession>
<keyword evidence="11" id="KW-0411">Iron-sulfur</keyword>
<organism evidence="16 17">
    <name type="scientific">Sediminicurvatus halobius</name>
    <dbReference type="NCBI Taxonomy" id="2182432"/>
    <lineage>
        <taxon>Bacteria</taxon>
        <taxon>Pseudomonadati</taxon>
        <taxon>Pseudomonadota</taxon>
        <taxon>Gammaproteobacteria</taxon>
        <taxon>Chromatiales</taxon>
        <taxon>Ectothiorhodospiraceae</taxon>
        <taxon>Sediminicurvatus</taxon>
    </lineage>
</organism>
<keyword evidence="10 14" id="KW-0408">Iron</keyword>
<dbReference type="InterPro" id="IPR000445">
    <property type="entry name" value="HhH_motif"/>
</dbReference>
<evidence type="ECO:0000256" key="2">
    <source>
        <dbReference type="ARBA" id="ARBA00002933"/>
    </source>
</evidence>
<dbReference type="EMBL" id="QFFI01000057">
    <property type="protein sequence ID" value="PWG60993.1"/>
    <property type="molecule type" value="Genomic_DNA"/>
</dbReference>
<comment type="function">
    <text evidence="2">Adenine glycosylase active on G-A mispairs. MutY also corrects error-prone DNA synthesis past GO lesions which are due to the oxidatively damaged form of guanine: 7,8-dihydro-8-oxoguanine (8-oxo-dGTP).</text>
</comment>
<dbReference type="InterPro" id="IPR044298">
    <property type="entry name" value="MIG/MutY"/>
</dbReference>
<dbReference type="GO" id="GO:0051539">
    <property type="term" value="F:4 iron, 4 sulfur cluster binding"/>
    <property type="evidence" value="ECO:0007669"/>
    <property type="project" value="UniProtKB-UniRule"/>
</dbReference>
<keyword evidence="6" id="KW-0004">4Fe-4S</keyword>
<dbReference type="EC" id="3.2.2.31" evidence="4 14"/>
<proteinExistence type="inferred from homology"/>
<dbReference type="OrthoDB" id="9802365at2"/>
<evidence type="ECO:0000256" key="4">
    <source>
        <dbReference type="ARBA" id="ARBA00012045"/>
    </source>
</evidence>
<sequence>MTAEAVEAPTLRTPQGFAAAVLAWFERHGRHDLPWQHPATPYRVWVSEVMLQQTQVATVLPYFERFMARFPDVASLAAAPVDEVLALWAGLGYYARARNLHRAARELVAEHGGEFPRRREAVEALPGIGRSTAGAILSLARGERHAILDGNVKRVLARFHAVPGWPGEATVARRLWTLAERHTPHRRAAEYNQAMMDLGATVCRRRPDCGRCPLAGGCLARVTGQQAAFPGARPKRERPLRSTRMLLIRDQGRVLLLRRPPSGLWGGLWIPPECPPDADPAEWCERELGLGIVPEPPWPRFEHGFTHFRLAIEPVPARLRGGGRAMEGGDRLWYNPASGQPRGLPAPVSRLLQQLAWPG</sequence>
<evidence type="ECO:0000256" key="8">
    <source>
        <dbReference type="ARBA" id="ARBA00022763"/>
    </source>
</evidence>
<comment type="cofactor">
    <cofactor evidence="14">
        <name>[4Fe-4S] cluster</name>
        <dbReference type="ChEBI" id="CHEBI:49883"/>
    </cofactor>
    <text evidence="14">Binds 1 [4Fe-4S] cluster.</text>
</comment>
<dbReference type="InterPro" id="IPR003265">
    <property type="entry name" value="HhH-GPD_domain"/>
</dbReference>
<evidence type="ECO:0000256" key="14">
    <source>
        <dbReference type="RuleBase" id="RU365096"/>
    </source>
</evidence>
<evidence type="ECO:0000259" key="15">
    <source>
        <dbReference type="SMART" id="SM00478"/>
    </source>
</evidence>
<dbReference type="PROSITE" id="PS01155">
    <property type="entry name" value="ENDONUCLEASE_III_2"/>
    <property type="match status" value="1"/>
</dbReference>
<dbReference type="Pfam" id="PF00730">
    <property type="entry name" value="HhH-GPD"/>
    <property type="match status" value="1"/>
</dbReference>
<keyword evidence="12" id="KW-0234">DNA repair</keyword>
<evidence type="ECO:0000256" key="9">
    <source>
        <dbReference type="ARBA" id="ARBA00022801"/>
    </source>
</evidence>
<dbReference type="InterPro" id="IPR023170">
    <property type="entry name" value="HhH_base_excis_C"/>
</dbReference>
<dbReference type="NCBIfam" id="TIGR01084">
    <property type="entry name" value="mutY"/>
    <property type="match status" value="1"/>
</dbReference>
<comment type="similarity">
    <text evidence="3 14">Belongs to the Nth/MutY family.</text>
</comment>
<dbReference type="Gene3D" id="3.90.79.10">
    <property type="entry name" value="Nucleoside Triphosphate Pyrophosphohydrolase"/>
    <property type="match status" value="1"/>
</dbReference>
<dbReference type="GO" id="GO:0032357">
    <property type="term" value="F:oxidized purine DNA binding"/>
    <property type="evidence" value="ECO:0007669"/>
    <property type="project" value="TreeGrafter"/>
</dbReference>
<dbReference type="CDD" id="cd03431">
    <property type="entry name" value="NUDIX_DNA_Glycosylase_C-MutY"/>
    <property type="match status" value="1"/>
</dbReference>
<dbReference type="RefSeq" id="WP_109680353.1">
    <property type="nucleotide sequence ID" value="NZ_CP086615.1"/>
</dbReference>
<dbReference type="GO" id="GO:0046872">
    <property type="term" value="F:metal ion binding"/>
    <property type="evidence" value="ECO:0007669"/>
    <property type="project" value="UniProtKB-UniRule"/>
</dbReference>
<dbReference type="AlphaFoldDB" id="A0A2U2MVW2"/>
<dbReference type="PANTHER" id="PTHR42944">
    <property type="entry name" value="ADENINE DNA GLYCOSYLASE"/>
    <property type="match status" value="1"/>
</dbReference>
<dbReference type="GO" id="GO:0035485">
    <property type="term" value="F:adenine/guanine mispair binding"/>
    <property type="evidence" value="ECO:0007669"/>
    <property type="project" value="TreeGrafter"/>
</dbReference>
<dbReference type="InterPro" id="IPR029119">
    <property type="entry name" value="MutY_C"/>
</dbReference>
<evidence type="ECO:0000256" key="13">
    <source>
        <dbReference type="ARBA" id="ARBA00023295"/>
    </source>
</evidence>
<dbReference type="SMART" id="SM00478">
    <property type="entry name" value="ENDO3c"/>
    <property type="match status" value="1"/>
</dbReference>
<evidence type="ECO:0000256" key="3">
    <source>
        <dbReference type="ARBA" id="ARBA00008343"/>
    </source>
</evidence>